<feature type="transmembrane region" description="Helical" evidence="5">
    <location>
        <begin position="815"/>
        <end position="835"/>
    </location>
</feature>
<feature type="transmembrane region" description="Helical" evidence="5">
    <location>
        <begin position="499"/>
        <end position="516"/>
    </location>
</feature>
<dbReference type="EMBL" id="PFSF01000044">
    <property type="protein sequence ID" value="PJC28072.1"/>
    <property type="molecule type" value="Genomic_DNA"/>
</dbReference>
<feature type="transmembrane region" description="Helical" evidence="5">
    <location>
        <begin position="241"/>
        <end position="269"/>
    </location>
</feature>
<feature type="transmembrane region" description="Helical" evidence="5">
    <location>
        <begin position="439"/>
        <end position="459"/>
    </location>
</feature>
<evidence type="ECO:0000313" key="8">
    <source>
        <dbReference type="Proteomes" id="UP000229816"/>
    </source>
</evidence>
<comment type="subcellular location">
    <subcellularLocation>
        <location evidence="1">Membrane</location>
        <topology evidence="1">Multi-pass membrane protein</topology>
    </subcellularLocation>
</comment>
<dbReference type="PANTHER" id="PTHR37422:SF13">
    <property type="entry name" value="LIPOPOLYSACCHARIDE BIOSYNTHESIS PROTEIN PA4999-RELATED"/>
    <property type="match status" value="1"/>
</dbReference>
<evidence type="ECO:0000256" key="2">
    <source>
        <dbReference type="ARBA" id="ARBA00022692"/>
    </source>
</evidence>
<gene>
    <name evidence="7" type="ORF">CO054_02090</name>
</gene>
<sequence length="1031" mass="118676">MVKLLNWFTTFSLRRLFTWPATFNLKKLFTWLDKRLLEIGIIILSIFIPLYPKLPLIDIPHTWVYVRAEDFLVALVVGIWLIQLARRKVSLATPLTFPIFAYWLVGGISLLYAIFVLRPHLANFFPNVAVLHYLRRIEYMILFFIAASTIKDLRIVKKYIFFIALTFFGVCLYGFGQKFLGFPAFLTMNEEFAKGIPLYLPPTARMTSTFAGHYDLAAYLVLMIAFFGSLIFGFKNWLVKILIFFLAFLGFILLLFTASRISFAVYLMAISFMLFLQKKKWLIIPVVLASLFLMNYLTGASERFGKTLRVEQVVYDVRTGKPIAAVEEFPSLKEEELPLGTGFLALPIIETTPPEATNVAMIRKSLRTATTSSEIATISGEFLIKRTLVYDISFTTRFQAEWPRALQAFKRNPLIGTGYSSISLATDNDYLRALGETGLLGFVSFFGILGVFGLLVRQGLKRIASPFTRSILIGTTAGLLGLMLNAILIDVFEASKVAYGFWILLGITVGLVQLIFPKRRSLIKEAIEVIKSPLTTIVGLSFVAPLVFWSTFKNYFVGDDFTWLRWAVTSRFSDIPKFFIASQGFFYRPLAKIYFLLAHSFFDLRPYGYHVVDVLFHLGCAIGVYLIILLITKKKFVSSLASLLFLIHPINAESVLWISSTSHLFASFFYLWGFVSYIKWRTTDGKWKYLFLTLTILAFILGLASQEKMLTFPLVIILYDLIAKQQTLFIFYQFKKVEKWTTKVIPYLPFWILAIVYLWLRNLVAQAHVLSGDYSYNFKNLVFNFAGNLVGYLGELIASYHFIPVYDWSRVFLRAHKIIALAVLILVALVIGKLLKRVKFREWWVHKEFRLIVFSLGWFVILLLPFLGLGNIAERYLHTAQLGFFLVIALLINWIFERLKKRNLWLGLVVAFVIVGSIVGFYLWETEKVKQDWYQAGEITNKILLALPSNYIEFPSDSGLYFVNLPLRQNRAWIFPVGLKDGLWFIYRDDSLRIYQMSDLEETLDLVEDKPVTHTHVFLYEDGELKEVSRK</sequence>
<dbReference type="Pfam" id="PF04932">
    <property type="entry name" value="Wzy_C"/>
    <property type="match status" value="1"/>
</dbReference>
<protein>
    <recommendedName>
        <fullName evidence="6">O-antigen ligase-related domain-containing protein</fullName>
    </recommendedName>
</protein>
<keyword evidence="3 5" id="KW-1133">Transmembrane helix</keyword>
<feature type="transmembrane region" description="Helical" evidence="5">
    <location>
        <begin position="876"/>
        <end position="896"/>
    </location>
</feature>
<proteinExistence type="predicted"/>
<dbReference type="Proteomes" id="UP000229816">
    <property type="component" value="Unassembled WGS sequence"/>
</dbReference>
<keyword evidence="4 5" id="KW-0472">Membrane</keyword>
<keyword evidence="2 5" id="KW-0812">Transmembrane</keyword>
<evidence type="ECO:0000259" key="6">
    <source>
        <dbReference type="Pfam" id="PF04932"/>
    </source>
</evidence>
<dbReference type="InterPro" id="IPR007016">
    <property type="entry name" value="O-antigen_ligase-rel_domated"/>
</dbReference>
<evidence type="ECO:0000313" key="7">
    <source>
        <dbReference type="EMBL" id="PJC28072.1"/>
    </source>
</evidence>
<dbReference type="InterPro" id="IPR051533">
    <property type="entry name" value="WaaL-like"/>
</dbReference>
<evidence type="ECO:0000256" key="1">
    <source>
        <dbReference type="ARBA" id="ARBA00004141"/>
    </source>
</evidence>
<dbReference type="GO" id="GO:0016020">
    <property type="term" value="C:membrane"/>
    <property type="evidence" value="ECO:0007669"/>
    <property type="project" value="UniProtKB-SubCell"/>
</dbReference>
<accession>A0A2M8ESI4</accession>
<evidence type="ECO:0000256" key="3">
    <source>
        <dbReference type="ARBA" id="ARBA00022989"/>
    </source>
</evidence>
<feature type="transmembrane region" description="Helical" evidence="5">
    <location>
        <begin position="851"/>
        <end position="870"/>
    </location>
</feature>
<feature type="transmembrane region" description="Helical" evidence="5">
    <location>
        <begin position="471"/>
        <end position="492"/>
    </location>
</feature>
<reference evidence="8" key="1">
    <citation type="submission" date="2017-09" db="EMBL/GenBank/DDBJ databases">
        <title>Depth-based differentiation of microbial function through sediment-hosted aquifers and enrichment of novel symbionts in the deep terrestrial subsurface.</title>
        <authorList>
            <person name="Probst A.J."/>
            <person name="Ladd B."/>
            <person name="Jarett J.K."/>
            <person name="Geller-Mcgrath D.E."/>
            <person name="Sieber C.M.K."/>
            <person name="Emerson J.B."/>
            <person name="Anantharaman K."/>
            <person name="Thomas B.C."/>
            <person name="Malmstrom R."/>
            <person name="Stieglmeier M."/>
            <person name="Klingl A."/>
            <person name="Woyke T."/>
            <person name="Ryan C.M."/>
            <person name="Banfield J.F."/>
        </authorList>
    </citation>
    <scope>NUCLEOTIDE SEQUENCE [LARGE SCALE GENOMIC DNA]</scope>
</reference>
<comment type="caution">
    <text evidence="7">The sequence shown here is derived from an EMBL/GenBank/DDBJ whole genome shotgun (WGS) entry which is preliminary data.</text>
</comment>
<feature type="transmembrane region" description="Helical" evidence="5">
    <location>
        <begin position="159"/>
        <end position="176"/>
    </location>
</feature>
<feature type="domain" description="O-antigen ligase-related" evidence="6">
    <location>
        <begin position="246"/>
        <end position="446"/>
    </location>
</feature>
<feature type="transmembrane region" description="Helical" evidence="5">
    <location>
        <begin position="97"/>
        <end position="117"/>
    </location>
</feature>
<feature type="transmembrane region" description="Helical" evidence="5">
    <location>
        <begin position="654"/>
        <end position="675"/>
    </location>
</feature>
<name>A0A2M8ESI4_9BACT</name>
<feature type="transmembrane region" description="Helical" evidence="5">
    <location>
        <begin position="36"/>
        <end position="52"/>
    </location>
</feature>
<feature type="transmembrane region" description="Helical" evidence="5">
    <location>
        <begin position="216"/>
        <end position="234"/>
    </location>
</feature>
<feature type="transmembrane region" description="Helical" evidence="5">
    <location>
        <begin position="64"/>
        <end position="85"/>
    </location>
</feature>
<feature type="transmembrane region" description="Helical" evidence="5">
    <location>
        <begin position="903"/>
        <end position="924"/>
    </location>
</feature>
<feature type="transmembrane region" description="Helical" evidence="5">
    <location>
        <begin position="281"/>
        <end position="299"/>
    </location>
</feature>
<feature type="transmembrane region" description="Helical" evidence="5">
    <location>
        <begin position="536"/>
        <end position="557"/>
    </location>
</feature>
<feature type="transmembrane region" description="Helical" evidence="5">
    <location>
        <begin position="614"/>
        <end position="633"/>
    </location>
</feature>
<evidence type="ECO:0000256" key="4">
    <source>
        <dbReference type="ARBA" id="ARBA00023136"/>
    </source>
</evidence>
<evidence type="ECO:0000256" key="5">
    <source>
        <dbReference type="SAM" id="Phobius"/>
    </source>
</evidence>
<feature type="transmembrane region" description="Helical" evidence="5">
    <location>
        <begin position="744"/>
        <end position="760"/>
    </location>
</feature>
<organism evidence="7 8">
    <name type="scientific">Candidatus Shapirobacteria bacterium CG_4_9_14_0_2_um_filter_39_11</name>
    <dbReference type="NCBI Taxonomy" id="1974478"/>
    <lineage>
        <taxon>Bacteria</taxon>
        <taxon>Candidatus Shapironibacteriota</taxon>
    </lineage>
</organism>
<feature type="transmembrane region" description="Helical" evidence="5">
    <location>
        <begin position="687"/>
        <end position="704"/>
    </location>
</feature>
<dbReference type="PANTHER" id="PTHR37422">
    <property type="entry name" value="TEICHURONIC ACID BIOSYNTHESIS PROTEIN TUAE"/>
    <property type="match status" value="1"/>
</dbReference>
<dbReference type="AlphaFoldDB" id="A0A2M8ESI4"/>
<feature type="transmembrane region" description="Helical" evidence="5">
    <location>
        <begin position="781"/>
        <end position="803"/>
    </location>
</feature>